<feature type="transmembrane region" description="Helical" evidence="1">
    <location>
        <begin position="114"/>
        <end position="133"/>
    </location>
</feature>
<gene>
    <name evidence="2" type="primary">Hypp1773</name>
    <name evidence="2" type="ORF">BLAG_LOCUS15110</name>
</gene>
<evidence type="ECO:0000256" key="1">
    <source>
        <dbReference type="SAM" id="Phobius"/>
    </source>
</evidence>
<name>A0A8J9ZKD2_BRALA</name>
<reference evidence="2" key="1">
    <citation type="submission" date="2022-01" db="EMBL/GenBank/DDBJ databases">
        <authorList>
            <person name="Braso-Vives M."/>
        </authorList>
    </citation>
    <scope>NUCLEOTIDE SEQUENCE</scope>
</reference>
<feature type="transmembrane region" description="Helical" evidence="1">
    <location>
        <begin position="181"/>
        <end position="200"/>
    </location>
</feature>
<keyword evidence="1" id="KW-0472">Membrane</keyword>
<keyword evidence="1" id="KW-1133">Transmembrane helix</keyword>
<dbReference type="EMBL" id="OV696688">
    <property type="protein sequence ID" value="CAH1257051.1"/>
    <property type="molecule type" value="Genomic_DNA"/>
</dbReference>
<dbReference type="Proteomes" id="UP000838412">
    <property type="component" value="Chromosome 3"/>
</dbReference>
<feature type="transmembrane region" description="Helical" evidence="1">
    <location>
        <begin position="45"/>
        <end position="69"/>
    </location>
</feature>
<protein>
    <submittedName>
        <fullName evidence="2">Hypp1773 protein</fullName>
    </submittedName>
</protein>
<dbReference type="AlphaFoldDB" id="A0A8J9ZKD2"/>
<proteinExistence type="predicted"/>
<feature type="transmembrane region" description="Helical" evidence="1">
    <location>
        <begin position="12"/>
        <end position="33"/>
    </location>
</feature>
<keyword evidence="1" id="KW-0812">Transmembrane</keyword>
<keyword evidence="3" id="KW-1185">Reference proteome</keyword>
<evidence type="ECO:0000313" key="3">
    <source>
        <dbReference type="Proteomes" id="UP000838412"/>
    </source>
</evidence>
<organism evidence="2 3">
    <name type="scientific">Branchiostoma lanceolatum</name>
    <name type="common">Common lancelet</name>
    <name type="synonym">Amphioxus lanceolatum</name>
    <dbReference type="NCBI Taxonomy" id="7740"/>
    <lineage>
        <taxon>Eukaryota</taxon>
        <taxon>Metazoa</taxon>
        <taxon>Chordata</taxon>
        <taxon>Cephalochordata</taxon>
        <taxon>Leptocardii</taxon>
        <taxon>Amphioxiformes</taxon>
        <taxon>Branchiostomatidae</taxon>
        <taxon>Branchiostoma</taxon>
    </lineage>
</organism>
<dbReference type="OrthoDB" id="10409972at2759"/>
<accession>A0A8J9ZKD2</accession>
<feature type="transmembrane region" description="Helical" evidence="1">
    <location>
        <begin position="206"/>
        <end position="224"/>
    </location>
</feature>
<evidence type="ECO:0000313" key="2">
    <source>
        <dbReference type="EMBL" id="CAH1257051.1"/>
    </source>
</evidence>
<sequence length="264" mass="30056">MTSLPVWILKPLITRFVIQSWRIVFTVYGVSVLRRAVSDNKYKRVSCALPVTFIVTLVFEFLLYISGVYFGTDMWFLKATVSKVVELLLSLMSLTVSQMMIDKVRDVISVGERLFVHLVVHNCLSFTVGWVAMETMVQLAVTLEKLREVHSDGLWTMMLLGTISHTMIWTYIENIRFRESFRVVVTTHAPVAMFIVWTLPSIPEGVFLYTAPSILFLTSVLLVLRLAKAIKQIKDFTKVALPHAKGSVKSQKEFGHLAMFTKST</sequence>
<feature type="transmembrane region" description="Helical" evidence="1">
    <location>
        <begin position="153"/>
        <end position="172"/>
    </location>
</feature>